<reference evidence="1" key="1">
    <citation type="submission" date="2021-01" db="EMBL/GenBank/DDBJ databases">
        <authorList>
            <person name="Corre E."/>
            <person name="Pelletier E."/>
            <person name="Niang G."/>
            <person name="Scheremetjew M."/>
            <person name="Finn R."/>
            <person name="Kale V."/>
            <person name="Holt S."/>
            <person name="Cochrane G."/>
            <person name="Meng A."/>
            <person name="Brown T."/>
            <person name="Cohen L."/>
        </authorList>
    </citation>
    <scope>NUCLEOTIDE SEQUENCE</scope>
    <source>
        <strain evidence="1">RCC1130</strain>
    </source>
</reference>
<protein>
    <recommendedName>
        <fullName evidence="2">Nucleotide-diphospho-sugar transferase domain-containing protein</fullName>
    </recommendedName>
</protein>
<evidence type="ECO:0000313" key="1">
    <source>
        <dbReference type="EMBL" id="CAD8537739.1"/>
    </source>
</evidence>
<evidence type="ECO:0008006" key="2">
    <source>
        <dbReference type="Google" id="ProtNLM"/>
    </source>
</evidence>
<gene>
    <name evidence="1" type="ORF">CLEP1334_LOCUS13021</name>
</gene>
<dbReference type="AlphaFoldDB" id="A0A7S0NXP7"/>
<dbReference type="SUPFAM" id="SSF53448">
    <property type="entry name" value="Nucleotide-diphospho-sugar transferases"/>
    <property type="match status" value="1"/>
</dbReference>
<accession>A0A7S0NXP7</accession>
<proteinExistence type="predicted"/>
<name>A0A7S0NXP7_9EUKA</name>
<dbReference type="EMBL" id="HBER01025851">
    <property type="protein sequence ID" value="CAD8537739.1"/>
    <property type="molecule type" value="Transcribed_RNA"/>
</dbReference>
<organism evidence="1">
    <name type="scientific">Calcidiscus leptoporus</name>
    <dbReference type="NCBI Taxonomy" id="127549"/>
    <lineage>
        <taxon>Eukaryota</taxon>
        <taxon>Haptista</taxon>
        <taxon>Haptophyta</taxon>
        <taxon>Prymnesiophyceae</taxon>
        <taxon>Coccolithales</taxon>
        <taxon>Calcidiscaceae</taxon>
        <taxon>Calcidiscus</taxon>
    </lineage>
</organism>
<dbReference type="InterPro" id="IPR029044">
    <property type="entry name" value="Nucleotide-diphossugar_trans"/>
</dbReference>
<sequence length="388" mass="43415">MTWSSREKHASGWTRSEVDHTETAVVYVAWGSRPWHELHNSLIHARSVWGKDTSYVVWGLNCSQLLAKMNCGRSSKSEYGVAAAALCDCSATPSQEHTRVLDKCRPRPASLIPGQVYASTYSFESTRLHAYTRPLADYNLLALRFYTFEPLLGLGITRALYMDSDVTPYDRGALEFLLQPTDRPVTAVARCNYAFADALNFSHPLVTAGDKSHTVNTGVLAFPSLVTWCSAWKRILEVAALRLTLSQTHDAFRPLLQNRSLNDQEMLNGVMLPWTHRVAGTYNFRPDSRDALPCHGDCMVHLRHQHTKPNGQSAFGFSSGSPLVQCQTTAVSIHELANGSQLHNSTYCHQLLNACLHRQSRGLQPNSNMVSRVTQHHMTRDTTHIKDI</sequence>